<sequence>MIFAIQFGVIVISGGILRFSTRTLCSPAGVCLHLNRLAKYSEQYIVLCVDLWKFYLSDLRMQSLFLPATKRSIIATHWNQNTWT</sequence>
<dbReference type="RefSeq" id="XP_024674886.1">
    <property type="nucleotide sequence ID" value="XM_024811572.1"/>
</dbReference>
<accession>A0A2I2FJT2</accession>
<protein>
    <submittedName>
        <fullName evidence="1">Uncharacterized protein</fullName>
    </submittedName>
</protein>
<keyword evidence="2" id="KW-1185">Reference proteome</keyword>
<proteinExistence type="predicted"/>
<name>A0A2I2FJT2_ASPCN</name>
<evidence type="ECO:0000313" key="1">
    <source>
        <dbReference type="EMBL" id="PLB40874.1"/>
    </source>
</evidence>
<dbReference type="EMBL" id="KZ559123">
    <property type="protein sequence ID" value="PLB40874.1"/>
    <property type="molecule type" value="Genomic_DNA"/>
</dbReference>
<dbReference type="AlphaFoldDB" id="A0A2I2FJT2"/>
<evidence type="ECO:0000313" key="2">
    <source>
        <dbReference type="Proteomes" id="UP000234585"/>
    </source>
</evidence>
<dbReference type="GeneID" id="36518732"/>
<reference evidence="1 2" key="1">
    <citation type="submission" date="2017-12" db="EMBL/GenBank/DDBJ databases">
        <authorList>
            <consortium name="DOE Joint Genome Institute"/>
            <person name="Haridas S."/>
            <person name="Kjaerbolling I."/>
            <person name="Vesth T.C."/>
            <person name="Frisvad J.C."/>
            <person name="Nybo J.L."/>
            <person name="Theobald S."/>
            <person name="Kuo A."/>
            <person name="Bowyer P."/>
            <person name="Matsuda Y."/>
            <person name="Mondo S."/>
            <person name="Lyhne E.K."/>
            <person name="Kogle M.E."/>
            <person name="Clum A."/>
            <person name="Lipzen A."/>
            <person name="Salamov A."/>
            <person name="Ngan C.Y."/>
            <person name="Daum C."/>
            <person name="Chiniquy J."/>
            <person name="Barry K."/>
            <person name="LaButti K."/>
            <person name="Simmons B.A."/>
            <person name="Magnuson J.K."/>
            <person name="Mortensen U.H."/>
            <person name="Larsen T.O."/>
            <person name="Grigoriev I.V."/>
            <person name="Baker S.E."/>
            <person name="Andersen M.R."/>
            <person name="Nordberg H.P."/>
            <person name="Cantor M.N."/>
            <person name="Hua S.X."/>
        </authorList>
    </citation>
    <scope>NUCLEOTIDE SEQUENCE [LARGE SCALE GENOMIC DNA]</scope>
    <source>
        <strain evidence="1 2">CBS 102.13</strain>
    </source>
</reference>
<gene>
    <name evidence="1" type="ORF">BDW47DRAFT_100992</name>
</gene>
<organism evidence="1 2">
    <name type="scientific">Aspergillus candidus</name>
    <dbReference type="NCBI Taxonomy" id="41067"/>
    <lineage>
        <taxon>Eukaryota</taxon>
        <taxon>Fungi</taxon>
        <taxon>Dikarya</taxon>
        <taxon>Ascomycota</taxon>
        <taxon>Pezizomycotina</taxon>
        <taxon>Eurotiomycetes</taxon>
        <taxon>Eurotiomycetidae</taxon>
        <taxon>Eurotiales</taxon>
        <taxon>Aspergillaceae</taxon>
        <taxon>Aspergillus</taxon>
        <taxon>Aspergillus subgen. Circumdati</taxon>
    </lineage>
</organism>
<dbReference type="Proteomes" id="UP000234585">
    <property type="component" value="Unassembled WGS sequence"/>
</dbReference>